<keyword evidence="2" id="KW-1185">Reference proteome</keyword>
<evidence type="ECO:0000313" key="2">
    <source>
        <dbReference type="Proteomes" id="UP001347796"/>
    </source>
</evidence>
<name>A0AAN8PU46_PATCE</name>
<dbReference type="Pfam" id="PF14906">
    <property type="entry name" value="DUF4495"/>
    <property type="match status" value="1"/>
</dbReference>
<organism evidence="1 2">
    <name type="scientific">Patella caerulea</name>
    <name type="common">Rayed Mediterranean limpet</name>
    <dbReference type="NCBI Taxonomy" id="87958"/>
    <lineage>
        <taxon>Eukaryota</taxon>
        <taxon>Metazoa</taxon>
        <taxon>Spiralia</taxon>
        <taxon>Lophotrochozoa</taxon>
        <taxon>Mollusca</taxon>
        <taxon>Gastropoda</taxon>
        <taxon>Patellogastropoda</taxon>
        <taxon>Patelloidea</taxon>
        <taxon>Patellidae</taxon>
        <taxon>Patella</taxon>
    </lineage>
</organism>
<protein>
    <submittedName>
        <fullName evidence="1">Uncharacterized protein</fullName>
    </submittedName>
</protein>
<dbReference type="Proteomes" id="UP001347796">
    <property type="component" value="Unassembled WGS sequence"/>
</dbReference>
<proteinExistence type="predicted"/>
<dbReference type="InterPro" id="IPR027993">
    <property type="entry name" value="DUF4495"/>
</dbReference>
<comment type="caution">
    <text evidence="1">The sequence shown here is derived from an EMBL/GenBank/DDBJ whole genome shotgun (WGS) entry which is preliminary data.</text>
</comment>
<evidence type="ECO:0000313" key="1">
    <source>
        <dbReference type="EMBL" id="KAK6179051.1"/>
    </source>
</evidence>
<accession>A0AAN8PU46</accession>
<dbReference type="PANTHER" id="PTHR33960">
    <property type="entry name" value="SIMILAR TO KIAA0825 PROTEIN"/>
    <property type="match status" value="1"/>
</dbReference>
<sequence length="1307" mass="148269">MKDSIMPPFRIMFQSTSVPSSANLDLYLAELDAQLEENNKEIDTCMQSILQFTKDLPGANNVSDPKEGLIHMINNHVLEKDSCYDPEVDDSVAILNGLLSMIEENPGSEERVLQEILSLSAAEGLIFPLQTSTVNTVPISMSSLHTIEDTTDKQIEAKWSKITQRLKKHFVEKLLRLPVQKNNLPGIPVNQRLRLVQCLLAIAPDEEVWQCYQSLRTQQLEKSFRDLFPESDTFDYQSFSSHCDLIASTIINMIDEDFVVLNTGMFRKVIGVFKAIHDLYLEKYSDEMSLLVEEVSDDIFKIRHNTFAHGNITQNKRDKLQKGQSLDSIMPSRIIAQPQGEAIVNAGCIQSLLHIIKSLLAIEEHINTLLRNTAWDVVGVSTKKAKRRGSLRGVLKTTSSPEQRRHSLRVTELNNSDTQIDSSISSATSTIATPKVIERTKTEERLHWDWKLMFKKISGDITQAVEASINNSVKISLQEELTQWQNTHTLTPVNVKLTLQGGKQDYPKVITKSVHEFMATCDSLLVFARAGCDGSLSAVRAAYIDNISTSLKLVHEHIVKLCVDVPIKANIKQLYLLLSNAVYCRNQLTHCETVLCTDDAGKKVFLGLLKQLSDLVESLSKQILDIHNQLLATTVLHDAECHHWNDSKDFYEDERCSYTVQMWNFYMRGLQYDLWTVCPPRLAQNIFGSVLHESLQMLTLRYVRVKPSFKRFKQYRYDLTAILLCSSEFLFQVCQSMSQYLDPGHCDIPQYNIHNLCSTLISSLAVVTSPIDQLYRTFKRGYGKRRDSNTEQIPGSVAYGGSNTQWLHWIYPSLFFPGHKHYDDMQTTNAVYLQTKLLLNQSIWEPSTLLQALIMKDYTLPIMLLTRVASLDSMSSGGSNGLQSEQKKDCCRIFSAVLSILSQCSHFPDGVAKVLMPVIDRCEDWDVLNARKTSTLECEPPIWMMALFDLIAPYIDSVLEPLIIYVLNLPSLVTGKGCLIPEIQELPCGCRPNKYDTDHSTTKKGERFIIESALKIVVAEMSEKIHALNSAFCVACYLLQEACHQNNFKTPHNCAGLIIIGRCVRERLLDSKYIESMIGQDVQEETYKLLTVLADCIYSVLIYGRAKSSISTPKMASQFVKANKEWLTSKIQLIAVHLSNDLFSVPDTDILEGATSNFADHIFTATVASILNDSNGYENLVMTYNLIKRNWTWVEEQLDIKLSLKNTEQTKTTAFQLDLTPVKDEKFIPQKEFIRIGDSEFSQEALMSFPFNWNHMLQSDLGLSENGFSSLLYNRHEMQDGAYLEENEKRPVEILRSIFEKDSSDMI</sequence>
<gene>
    <name evidence="1" type="ORF">SNE40_011497</name>
</gene>
<dbReference type="EMBL" id="JAZGQO010000008">
    <property type="protein sequence ID" value="KAK6179051.1"/>
    <property type="molecule type" value="Genomic_DNA"/>
</dbReference>
<reference evidence="1 2" key="1">
    <citation type="submission" date="2024-01" db="EMBL/GenBank/DDBJ databases">
        <title>The genome of the rayed Mediterranean limpet Patella caerulea (Linnaeus, 1758).</title>
        <authorList>
            <person name="Anh-Thu Weber A."/>
            <person name="Halstead-Nussloch G."/>
        </authorList>
    </citation>
    <scope>NUCLEOTIDE SEQUENCE [LARGE SCALE GENOMIC DNA]</scope>
    <source>
        <strain evidence="1">AATW-2023a</strain>
        <tissue evidence="1">Whole specimen</tissue>
    </source>
</reference>
<dbReference type="PANTHER" id="PTHR33960:SF1">
    <property type="entry name" value="SIMILAR TO KIAA0825 PROTEIN"/>
    <property type="match status" value="1"/>
</dbReference>